<dbReference type="EMBL" id="BQKI01000001">
    <property type="protein sequence ID" value="GJM86948.1"/>
    <property type="molecule type" value="Genomic_DNA"/>
</dbReference>
<gene>
    <name evidence="1" type="primary">ga02853</name>
    <name evidence="1" type="ORF">PR202_ga02853</name>
</gene>
<evidence type="ECO:0000313" key="1">
    <source>
        <dbReference type="EMBL" id="GJM86948.1"/>
    </source>
</evidence>
<comment type="caution">
    <text evidence="1">The sequence shown here is derived from an EMBL/GenBank/DDBJ whole genome shotgun (WGS) entry which is preliminary data.</text>
</comment>
<organism evidence="1 2">
    <name type="scientific">Eleusine coracana subsp. coracana</name>
    <dbReference type="NCBI Taxonomy" id="191504"/>
    <lineage>
        <taxon>Eukaryota</taxon>
        <taxon>Viridiplantae</taxon>
        <taxon>Streptophyta</taxon>
        <taxon>Embryophyta</taxon>
        <taxon>Tracheophyta</taxon>
        <taxon>Spermatophyta</taxon>
        <taxon>Magnoliopsida</taxon>
        <taxon>Liliopsida</taxon>
        <taxon>Poales</taxon>
        <taxon>Poaceae</taxon>
        <taxon>PACMAD clade</taxon>
        <taxon>Chloridoideae</taxon>
        <taxon>Cynodonteae</taxon>
        <taxon>Eleusininae</taxon>
        <taxon>Eleusine</taxon>
    </lineage>
</organism>
<reference evidence="1" key="2">
    <citation type="submission" date="2021-12" db="EMBL/GenBank/DDBJ databases">
        <title>Resequencing data analysis of finger millet.</title>
        <authorList>
            <person name="Hatakeyama M."/>
            <person name="Aluri S."/>
            <person name="Balachadran M.T."/>
            <person name="Sivarajan S.R."/>
            <person name="Poveda L."/>
            <person name="Shimizu-Inatsugi R."/>
            <person name="Schlapbach R."/>
            <person name="Sreeman S.M."/>
            <person name="Shimizu K.K."/>
        </authorList>
    </citation>
    <scope>NUCLEOTIDE SEQUENCE</scope>
</reference>
<proteinExistence type="predicted"/>
<protein>
    <submittedName>
        <fullName evidence="1">Uncharacterized protein</fullName>
    </submittedName>
</protein>
<keyword evidence="2" id="KW-1185">Reference proteome</keyword>
<name>A0AAV5BMS2_ELECO</name>
<reference evidence="1" key="1">
    <citation type="journal article" date="2018" name="DNA Res.">
        <title>Multiple hybrid de novo genome assembly of finger millet, an orphan allotetraploid crop.</title>
        <authorList>
            <person name="Hatakeyama M."/>
            <person name="Aluri S."/>
            <person name="Balachadran M.T."/>
            <person name="Sivarajan S.R."/>
            <person name="Patrignani A."/>
            <person name="Gruter S."/>
            <person name="Poveda L."/>
            <person name="Shimizu-Inatsugi R."/>
            <person name="Baeten J."/>
            <person name="Francoijs K.J."/>
            <person name="Nataraja K.N."/>
            <person name="Reddy Y.A.N."/>
            <person name="Phadnis S."/>
            <person name="Ravikumar R.L."/>
            <person name="Schlapbach R."/>
            <person name="Sreeman S.M."/>
            <person name="Shimizu K.K."/>
        </authorList>
    </citation>
    <scope>NUCLEOTIDE SEQUENCE</scope>
</reference>
<evidence type="ECO:0000313" key="2">
    <source>
        <dbReference type="Proteomes" id="UP001054889"/>
    </source>
</evidence>
<accession>A0AAV5BMS2</accession>
<dbReference type="AlphaFoldDB" id="A0AAV5BMS2"/>
<sequence>MTLLAGKGHMCCVEPVSWLSMKVTALAGHHPIMPGALPSFSAQTPQLAINGDVEDALGGEVERRGRARATHTVHPQFTSSCRCALWS</sequence>
<dbReference type="Proteomes" id="UP001054889">
    <property type="component" value="Unassembled WGS sequence"/>
</dbReference>